<evidence type="ECO:0000313" key="8">
    <source>
        <dbReference type="EMBL" id="QDA57085.1"/>
    </source>
</evidence>
<dbReference type="Pfam" id="PF00639">
    <property type="entry name" value="Rotamase"/>
    <property type="match status" value="1"/>
</dbReference>
<evidence type="ECO:0000256" key="5">
    <source>
        <dbReference type="PROSITE-ProRule" id="PRU00278"/>
    </source>
</evidence>
<dbReference type="SUPFAM" id="SSF54534">
    <property type="entry name" value="FKBP-like"/>
    <property type="match status" value="1"/>
</dbReference>
<protein>
    <recommendedName>
        <fullName evidence="3">peptidylprolyl isomerase</fullName>
        <ecNumber evidence="3">5.2.1.8</ecNumber>
    </recommendedName>
</protein>
<evidence type="ECO:0000256" key="1">
    <source>
        <dbReference type="ARBA" id="ARBA00000971"/>
    </source>
</evidence>
<reference evidence="8 9" key="1">
    <citation type="submission" date="2019-06" db="EMBL/GenBank/DDBJ databases">
        <title>Thermomonas aquatica sp. nov., isolated from an industrial wastewater treatment plant.</title>
        <authorList>
            <person name="Jeon J.H."/>
            <person name="Park D.-S."/>
        </authorList>
    </citation>
    <scope>NUCLEOTIDE SEQUENCE [LARGE SCALE GENOMIC DNA]</scope>
    <source>
        <strain evidence="8 9">SY21</strain>
    </source>
</reference>
<feature type="region of interest" description="Disordered" evidence="6">
    <location>
        <begin position="22"/>
        <end position="41"/>
    </location>
</feature>
<dbReference type="GO" id="GO:0003755">
    <property type="term" value="F:peptidyl-prolyl cis-trans isomerase activity"/>
    <property type="evidence" value="ECO:0007669"/>
    <property type="project" value="UniProtKB-KW"/>
</dbReference>
<dbReference type="PANTHER" id="PTHR47245:SF2">
    <property type="entry name" value="PEPTIDYL-PROLYL CIS-TRANS ISOMERASE HP_0175-RELATED"/>
    <property type="match status" value="1"/>
</dbReference>
<evidence type="ECO:0000256" key="6">
    <source>
        <dbReference type="SAM" id="MobiDB-lite"/>
    </source>
</evidence>
<organism evidence="8 9">
    <name type="scientific">Thermomonas aquatica</name>
    <dbReference type="NCBI Taxonomy" id="2202149"/>
    <lineage>
        <taxon>Bacteria</taxon>
        <taxon>Pseudomonadati</taxon>
        <taxon>Pseudomonadota</taxon>
        <taxon>Gammaproteobacteria</taxon>
        <taxon>Lysobacterales</taxon>
        <taxon>Lysobacteraceae</taxon>
        <taxon>Thermomonas</taxon>
    </lineage>
</organism>
<dbReference type="KEGG" id="thes:FHQ07_07020"/>
<dbReference type="RefSeq" id="WP_139716137.1">
    <property type="nucleotide sequence ID" value="NZ_CP040871.1"/>
</dbReference>
<accession>A0A5B7ZR28</accession>
<dbReference type="SUPFAM" id="SSF109998">
    <property type="entry name" value="Triger factor/SurA peptide-binding domain-like"/>
    <property type="match status" value="1"/>
</dbReference>
<dbReference type="EMBL" id="CP040871">
    <property type="protein sequence ID" value="QDA57085.1"/>
    <property type="molecule type" value="Genomic_DNA"/>
</dbReference>
<proteinExistence type="inferred from homology"/>
<dbReference type="AlphaFoldDB" id="A0A5B7ZR28"/>
<gene>
    <name evidence="8" type="ORF">FHQ07_07020</name>
</gene>
<evidence type="ECO:0000256" key="2">
    <source>
        <dbReference type="ARBA" id="ARBA00007656"/>
    </source>
</evidence>
<comment type="catalytic activity">
    <reaction evidence="1">
        <text>[protein]-peptidylproline (omega=180) = [protein]-peptidylproline (omega=0)</text>
        <dbReference type="Rhea" id="RHEA:16237"/>
        <dbReference type="Rhea" id="RHEA-COMP:10747"/>
        <dbReference type="Rhea" id="RHEA-COMP:10748"/>
        <dbReference type="ChEBI" id="CHEBI:83833"/>
        <dbReference type="ChEBI" id="CHEBI:83834"/>
        <dbReference type="EC" id="5.2.1.8"/>
    </reaction>
</comment>
<keyword evidence="5" id="KW-0413">Isomerase</keyword>
<dbReference type="Gene3D" id="3.10.50.40">
    <property type="match status" value="1"/>
</dbReference>
<dbReference type="InterPro" id="IPR046357">
    <property type="entry name" value="PPIase_dom_sf"/>
</dbReference>
<evidence type="ECO:0000259" key="7">
    <source>
        <dbReference type="PROSITE" id="PS50198"/>
    </source>
</evidence>
<evidence type="ECO:0000256" key="4">
    <source>
        <dbReference type="ARBA" id="ARBA00023110"/>
    </source>
</evidence>
<evidence type="ECO:0000313" key="9">
    <source>
        <dbReference type="Proteomes" id="UP000308149"/>
    </source>
</evidence>
<dbReference type="InterPro" id="IPR050245">
    <property type="entry name" value="PrsA_foldase"/>
</dbReference>
<dbReference type="InterPro" id="IPR000297">
    <property type="entry name" value="PPIase_PpiC"/>
</dbReference>
<dbReference type="PANTHER" id="PTHR47245">
    <property type="entry name" value="PEPTIDYLPROLYL ISOMERASE"/>
    <property type="match status" value="1"/>
</dbReference>
<keyword evidence="9" id="KW-1185">Reference proteome</keyword>
<dbReference type="PROSITE" id="PS50198">
    <property type="entry name" value="PPIC_PPIASE_2"/>
    <property type="match status" value="1"/>
</dbReference>
<dbReference type="EC" id="5.2.1.8" evidence="3"/>
<name>A0A5B7ZR28_9GAMM</name>
<comment type="similarity">
    <text evidence="2">Belongs to the PpiC/parvulin rotamase family.</text>
</comment>
<feature type="domain" description="PpiC" evidence="7">
    <location>
        <begin position="143"/>
        <end position="244"/>
    </location>
</feature>
<evidence type="ECO:0000256" key="3">
    <source>
        <dbReference type="ARBA" id="ARBA00013194"/>
    </source>
</evidence>
<dbReference type="InterPro" id="IPR027304">
    <property type="entry name" value="Trigger_fact/SurA_dom_sf"/>
</dbReference>
<sequence>MATRAIPIVMDAGPLSDAAARAAADGHAAHDDDPSKPLAGPAPVYVQVGDTPIDEAEIAREMQFHRAHDPHAAREAAATTLVVRELVRRECARLQLAVTAEDGETEDEARVRALVAEALDVPAADEAALRQYYEANRARLHHPDGIRARHILLAAAPADIGARQRAQQRGEELVAALRAEPDRFGEFAMRHSACPSRDQGGELGWIERGDTVPEFDRQLFMLKPGLAGLTVETRYGHHVVEVLERVDGEPLAFEDARSRVAAYLETQARQNALHQYLHILAERYGVEGIALSA</sequence>
<keyword evidence="4 5" id="KW-0697">Rotamase</keyword>
<dbReference type="OrthoDB" id="9769613at2"/>
<dbReference type="Proteomes" id="UP000308149">
    <property type="component" value="Chromosome"/>
</dbReference>